<proteinExistence type="predicted"/>
<comment type="caution">
    <text evidence="1">The sequence shown here is derived from an EMBL/GenBank/DDBJ whole genome shotgun (WGS) entry which is preliminary data.</text>
</comment>
<sequence length="48" mass="5179">MKMVHAISGLPIFIGIAGEPKIHQILPLHKKLSTARNGAQPSVYLTSN</sequence>
<organism evidence="1 2">
    <name type="scientific">Ktedonobacter racemifer DSM 44963</name>
    <dbReference type="NCBI Taxonomy" id="485913"/>
    <lineage>
        <taxon>Bacteria</taxon>
        <taxon>Bacillati</taxon>
        <taxon>Chloroflexota</taxon>
        <taxon>Ktedonobacteria</taxon>
        <taxon>Ktedonobacterales</taxon>
        <taxon>Ktedonobacteraceae</taxon>
        <taxon>Ktedonobacter</taxon>
    </lineage>
</organism>
<evidence type="ECO:0000313" key="1">
    <source>
        <dbReference type="EMBL" id="EFH81539.1"/>
    </source>
</evidence>
<dbReference type="EMBL" id="ADVG01000004">
    <property type="protein sequence ID" value="EFH81539.1"/>
    <property type="molecule type" value="Genomic_DNA"/>
</dbReference>
<evidence type="ECO:0000313" key="2">
    <source>
        <dbReference type="Proteomes" id="UP000004508"/>
    </source>
</evidence>
<accession>D6U4V9</accession>
<gene>
    <name evidence="1" type="ORF">Krac_2269</name>
</gene>
<dbReference type="Proteomes" id="UP000004508">
    <property type="component" value="Unassembled WGS sequence"/>
</dbReference>
<protein>
    <submittedName>
        <fullName evidence="1">Uncharacterized protein</fullName>
    </submittedName>
</protein>
<name>D6U4V9_KTERA</name>
<reference evidence="1 2" key="1">
    <citation type="journal article" date="2011" name="Stand. Genomic Sci.">
        <title>Non-contiguous finished genome sequence and contextual data of the filamentous soil bacterium Ktedonobacter racemifer type strain (SOSP1-21).</title>
        <authorList>
            <person name="Chang Y.J."/>
            <person name="Land M."/>
            <person name="Hauser L."/>
            <person name="Chertkov O."/>
            <person name="Del Rio T.G."/>
            <person name="Nolan M."/>
            <person name="Copeland A."/>
            <person name="Tice H."/>
            <person name="Cheng J.F."/>
            <person name="Lucas S."/>
            <person name="Han C."/>
            <person name="Goodwin L."/>
            <person name="Pitluck S."/>
            <person name="Ivanova N."/>
            <person name="Ovchinikova G."/>
            <person name="Pati A."/>
            <person name="Chen A."/>
            <person name="Palaniappan K."/>
            <person name="Mavromatis K."/>
            <person name="Liolios K."/>
            <person name="Brettin T."/>
            <person name="Fiebig A."/>
            <person name="Rohde M."/>
            <person name="Abt B."/>
            <person name="Goker M."/>
            <person name="Detter J.C."/>
            <person name="Woyke T."/>
            <person name="Bristow J."/>
            <person name="Eisen J.A."/>
            <person name="Markowitz V."/>
            <person name="Hugenholtz P."/>
            <person name="Kyrpides N.C."/>
            <person name="Klenk H.P."/>
            <person name="Lapidus A."/>
        </authorList>
    </citation>
    <scope>NUCLEOTIDE SEQUENCE [LARGE SCALE GENOMIC DNA]</scope>
    <source>
        <strain evidence="2">DSM 44963</strain>
    </source>
</reference>
<keyword evidence="2" id="KW-1185">Reference proteome</keyword>
<dbReference type="AlphaFoldDB" id="D6U4V9"/>
<dbReference type="InParanoid" id="D6U4V9"/>